<keyword evidence="3" id="KW-1185">Reference proteome</keyword>
<dbReference type="Pfam" id="PF00074">
    <property type="entry name" value="RnaseA"/>
    <property type="match status" value="1"/>
</dbReference>
<evidence type="ECO:0000313" key="3">
    <source>
        <dbReference type="Proteomes" id="UP000031443"/>
    </source>
</evidence>
<dbReference type="Proteomes" id="UP000031443">
    <property type="component" value="Unassembled WGS sequence"/>
</dbReference>
<sequence length="75" mass="8039">MNQHIDFPRSSAPNDQGDCKRLMQRRGLTCPACKASNIFIHAPFNQVQNICGCGGNTSTETSMPVSHTSTSPSAS</sequence>
<dbReference type="InterPro" id="IPR023412">
    <property type="entry name" value="RNaseA_domain"/>
</dbReference>
<organism evidence="2 3">
    <name type="scientific">Chelonia mydas</name>
    <name type="common">Green sea-turtle</name>
    <name type="synonym">Chelonia agassizi</name>
    <dbReference type="NCBI Taxonomy" id="8469"/>
    <lineage>
        <taxon>Eukaryota</taxon>
        <taxon>Metazoa</taxon>
        <taxon>Chordata</taxon>
        <taxon>Craniata</taxon>
        <taxon>Vertebrata</taxon>
        <taxon>Euteleostomi</taxon>
        <taxon>Archelosauria</taxon>
        <taxon>Testudinata</taxon>
        <taxon>Testudines</taxon>
        <taxon>Cryptodira</taxon>
        <taxon>Durocryptodira</taxon>
        <taxon>Americhelydia</taxon>
        <taxon>Chelonioidea</taxon>
        <taxon>Cheloniidae</taxon>
        <taxon>Chelonia</taxon>
    </lineage>
</organism>
<dbReference type="InterPro" id="IPR036816">
    <property type="entry name" value="RNaseA-like_dom_sf"/>
</dbReference>
<proteinExistence type="predicted"/>
<protein>
    <submittedName>
        <fullName evidence="2">Ribonuclease</fullName>
    </submittedName>
</protein>
<dbReference type="SUPFAM" id="SSF54076">
    <property type="entry name" value="RNase A-like"/>
    <property type="match status" value="1"/>
</dbReference>
<evidence type="ECO:0000313" key="2">
    <source>
        <dbReference type="EMBL" id="EMP37575.1"/>
    </source>
</evidence>
<dbReference type="EMBL" id="KB521750">
    <property type="protein sequence ID" value="EMP37575.1"/>
    <property type="molecule type" value="Genomic_DNA"/>
</dbReference>
<dbReference type="AlphaFoldDB" id="M7BPD2"/>
<reference evidence="3" key="1">
    <citation type="journal article" date="2013" name="Nat. Genet.">
        <title>The draft genomes of soft-shell turtle and green sea turtle yield insights into the development and evolution of the turtle-specific body plan.</title>
        <authorList>
            <person name="Wang Z."/>
            <person name="Pascual-Anaya J."/>
            <person name="Zadissa A."/>
            <person name="Li W."/>
            <person name="Niimura Y."/>
            <person name="Huang Z."/>
            <person name="Li C."/>
            <person name="White S."/>
            <person name="Xiong Z."/>
            <person name="Fang D."/>
            <person name="Wang B."/>
            <person name="Ming Y."/>
            <person name="Chen Y."/>
            <person name="Zheng Y."/>
            <person name="Kuraku S."/>
            <person name="Pignatelli M."/>
            <person name="Herrero J."/>
            <person name="Beal K."/>
            <person name="Nozawa M."/>
            <person name="Li Q."/>
            <person name="Wang J."/>
            <person name="Zhang H."/>
            <person name="Yu L."/>
            <person name="Shigenobu S."/>
            <person name="Wang J."/>
            <person name="Liu J."/>
            <person name="Flicek P."/>
            <person name="Searle S."/>
            <person name="Wang J."/>
            <person name="Kuratani S."/>
            <person name="Yin Y."/>
            <person name="Aken B."/>
            <person name="Zhang G."/>
            <person name="Irie N."/>
        </authorList>
    </citation>
    <scope>NUCLEOTIDE SEQUENCE [LARGE SCALE GENOMIC DNA]</scope>
</reference>
<feature type="domain" description="Ribonuclease A-domain" evidence="1">
    <location>
        <begin position="2"/>
        <end position="71"/>
    </location>
</feature>
<evidence type="ECO:0000259" key="1">
    <source>
        <dbReference type="Pfam" id="PF00074"/>
    </source>
</evidence>
<gene>
    <name evidence="2" type="ORF">UY3_05227</name>
</gene>
<dbReference type="Gene3D" id="3.10.130.10">
    <property type="entry name" value="Ribonuclease A-like domain"/>
    <property type="match status" value="1"/>
</dbReference>
<name>M7BPD2_CHEMY</name>
<accession>M7BPD2</accession>